<evidence type="ECO:0000256" key="5">
    <source>
        <dbReference type="ARBA" id="ARBA00022989"/>
    </source>
</evidence>
<dbReference type="GO" id="GO:0055085">
    <property type="term" value="P:transmembrane transport"/>
    <property type="evidence" value="ECO:0007669"/>
    <property type="project" value="InterPro"/>
</dbReference>
<dbReference type="PANTHER" id="PTHR30193:SF37">
    <property type="entry name" value="INNER MEMBRANE ABC TRANSPORTER PERMEASE PROTEIN YCJO"/>
    <property type="match status" value="1"/>
</dbReference>
<dbReference type="EMBL" id="BSDP01000001">
    <property type="protein sequence ID" value="GLI26638.1"/>
    <property type="molecule type" value="Genomic_DNA"/>
</dbReference>
<name>A0A9W6CQG2_9MICO</name>
<evidence type="ECO:0000256" key="7">
    <source>
        <dbReference type="RuleBase" id="RU363032"/>
    </source>
</evidence>
<evidence type="ECO:0000256" key="3">
    <source>
        <dbReference type="ARBA" id="ARBA00022475"/>
    </source>
</evidence>
<organism evidence="9 10">
    <name type="scientific">Agromyces rhizosphaerae</name>
    <dbReference type="NCBI Taxonomy" id="88374"/>
    <lineage>
        <taxon>Bacteria</taxon>
        <taxon>Bacillati</taxon>
        <taxon>Actinomycetota</taxon>
        <taxon>Actinomycetes</taxon>
        <taxon>Micrococcales</taxon>
        <taxon>Microbacteriaceae</taxon>
        <taxon>Agromyces</taxon>
    </lineage>
</organism>
<evidence type="ECO:0000256" key="2">
    <source>
        <dbReference type="ARBA" id="ARBA00022448"/>
    </source>
</evidence>
<dbReference type="Proteomes" id="UP001144396">
    <property type="component" value="Unassembled WGS sequence"/>
</dbReference>
<dbReference type="InterPro" id="IPR035906">
    <property type="entry name" value="MetI-like_sf"/>
</dbReference>
<dbReference type="PANTHER" id="PTHR30193">
    <property type="entry name" value="ABC TRANSPORTER PERMEASE PROTEIN"/>
    <property type="match status" value="1"/>
</dbReference>
<keyword evidence="3" id="KW-1003">Cell membrane</keyword>
<dbReference type="Gene3D" id="1.10.3720.10">
    <property type="entry name" value="MetI-like"/>
    <property type="match status" value="1"/>
</dbReference>
<protein>
    <submittedName>
        <fullName evidence="9">Sugar ABC transporter permease</fullName>
    </submittedName>
</protein>
<feature type="transmembrane region" description="Helical" evidence="7">
    <location>
        <begin position="186"/>
        <end position="208"/>
    </location>
</feature>
<evidence type="ECO:0000256" key="1">
    <source>
        <dbReference type="ARBA" id="ARBA00004651"/>
    </source>
</evidence>
<dbReference type="PROSITE" id="PS50928">
    <property type="entry name" value="ABC_TM1"/>
    <property type="match status" value="1"/>
</dbReference>
<keyword evidence="10" id="KW-1185">Reference proteome</keyword>
<dbReference type="AlphaFoldDB" id="A0A9W6CQG2"/>
<keyword evidence="2 7" id="KW-0813">Transport</keyword>
<keyword evidence="5 7" id="KW-1133">Transmembrane helix</keyword>
<gene>
    <name evidence="9" type="ORF">ARHIZOSPH14_08800</name>
</gene>
<evidence type="ECO:0000313" key="10">
    <source>
        <dbReference type="Proteomes" id="UP001144396"/>
    </source>
</evidence>
<dbReference type="Pfam" id="PF00528">
    <property type="entry name" value="BPD_transp_1"/>
    <property type="match status" value="1"/>
</dbReference>
<reference evidence="9" key="1">
    <citation type="submission" date="2022-12" db="EMBL/GenBank/DDBJ databases">
        <title>Reference genome sequencing for broad-spectrum identification of bacterial and archaeal isolates by mass spectrometry.</title>
        <authorList>
            <person name="Sekiguchi Y."/>
            <person name="Tourlousse D.M."/>
        </authorList>
    </citation>
    <scope>NUCLEOTIDE SEQUENCE</scope>
    <source>
        <strain evidence="9">14</strain>
    </source>
</reference>
<comment type="subcellular location">
    <subcellularLocation>
        <location evidence="1 7">Cell membrane</location>
        <topology evidence="1 7">Multi-pass membrane protein</topology>
    </subcellularLocation>
</comment>
<sequence>MIFLLVFFIYPIVRTVQMSLTDFTGVGDATFIGGENYERIFTRTDYLEALWITIRFTFVVVVVQTLAGLVMAALLYRLPAIRNFSRAALFTPAMMSFVVVGYVWQFIYSPFSGGLNALLRSVGLDFLAQGWLGNPDIALYAIAIAHVWMFTGYTTAIFLAGYAAISPEIDEAARIDGASSWQRFRFMELPLLSRSFTINIILSTIGTLKTFELPFIMTRGGPDGATQTLSLEIIYQLFRNFDFGFASALSAVMLVVIVVIAMLQNWYLRKREDAV</sequence>
<dbReference type="InterPro" id="IPR000515">
    <property type="entry name" value="MetI-like"/>
</dbReference>
<dbReference type="SUPFAM" id="SSF161098">
    <property type="entry name" value="MetI-like"/>
    <property type="match status" value="1"/>
</dbReference>
<keyword evidence="6 7" id="KW-0472">Membrane</keyword>
<feature type="transmembrane region" description="Helical" evidence="7">
    <location>
        <begin position="49"/>
        <end position="75"/>
    </location>
</feature>
<evidence type="ECO:0000259" key="8">
    <source>
        <dbReference type="PROSITE" id="PS50928"/>
    </source>
</evidence>
<dbReference type="CDD" id="cd06261">
    <property type="entry name" value="TM_PBP2"/>
    <property type="match status" value="1"/>
</dbReference>
<proteinExistence type="inferred from homology"/>
<keyword evidence="4 7" id="KW-0812">Transmembrane</keyword>
<dbReference type="GO" id="GO:0005886">
    <property type="term" value="C:plasma membrane"/>
    <property type="evidence" value="ECO:0007669"/>
    <property type="project" value="UniProtKB-SubCell"/>
</dbReference>
<evidence type="ECO:0000313" key="9">
    <source>
        <dbReference type="EMBL" id="GLI26638.1"/>
    </source>
</evidence>
<feature type="transmembrane region" description="Helical" evidence="7">
    <location>
        <begin position="87"/>
        <end position="107"/>
    </location>
</feature>
<accession>A0A9W6CQG2</accession>
<evidence type="ECO:0000256" key="6">
    <source>
        <dbReference type="ARBA" id="ARBA00023136"/>
    </source>
</evidence>
<comment type="similarity">
    <text evidence="7">Belongs to the binding-protein-dependent transport system permease family.</text>
</comment>
<evidence type="ECO:0000256" key="4">
    <source>
        <dbReference type="ARBA" id="ARBA00022692"/>
    </source>
</evidence>
<feature type="transmembrane region" description="Helical" evidence="7">
    <location>
        <begin position="137"/>
        <end position="165"/>
    </location>
</feature>
<feature type="domain" description="ABC transmembrane type-1" evidence="8">
    <location>
        <begin position="50"/>
        <end position="264"/>
    </location>
</feature>
<comment type="caution">
    <text evidence="9">The sequence shown here is derived from an EMBL/GenBank/DDBJ whole genome shotgun (WGS) entry which is preliminary data.</text>
</comment>
<dbReference type="InterPro" id="IPR051393">
    <property type="entry name" value="ABC_transporter_permease"/>
</dbReference>
<feature type="transmembrane region" description="Helical" evidence="7">
    <location>
        <begin position="243"/>
        <end position="263"/>
    </location>
</feature>